<evidence type="ECO:0000313" key="1">
    <source>
        <dbReference type="EMBL" id="MDI3319508.1"/>
    </source>
</evidence>
<accession>A0ABT6RAD2</accession>
<dbReference type="Proteomes" id="UP001226434">
    <property type="component" value="Unassembled WGS sequence"/>
</dbReference>
<dbReference type="SUPFAM" id="SSF56935">
    <property type="entry name" value="Porins"/>
    <property type="match status" value="1"/>
</dbReference>
<proteinExistence type="predicted"/>
<dbReference type="RefSeq" id="WP_282333623.1">
    <property type="nucleotide sequence ID" value="NZ_JASBRG010000004.1"/>
</dbReference>
<dbReference type="InterPro" id="IPR023614">
    <property type="entry name" value="Porin_dom_sf"/>
</dbReference>
<dbReference type="EMBL" id="JASBRG010000004">
    <property type="protein sequence ID" value="MDI3319508.1"/>
    <property type="molecule type" value="Genomic_DNA"/>
</dbReference>
<protein>
    <submittedName>
        <fullName evidence="1">Porin</fullName>
    </submittedName>
</protein>
<dbReference type="Pfam" id="PF07396">
    <property type="entry name" value="Porin_O_P"/>
    <property type="match status" value="1"/>
</dbReference>
<evidence type="ECO:0000313" key="2">
    <source>
        <dbReference type="Proteomes" id="UP001226434"/>
    </source>
</evidence>
<comment type="caution">
    <text evidence="1">The sequence shown here is derived from an EMBL/GenBank/DDBJ whole genome shotgun (WGS) entry which is preliminary data.</text>
</comment>
<dbReference type="Gene3D" id="2.40.160.10">
    <property type="entry name" value="Porin"/>
    <property type="match status" value="1"/>
</dbReference>
<keyword evidence="2" id="KW-1185">Reference proteome</keyword>
<dbReference type="InterPro" id="IPR010870">
    <property type="entry name" value="Porin_O/P"/>
</dbReference>
<reference evidence="1 2" key="1">
    <citation type="submission" date="2023-05" db="EMBL/GenBank/DDBJ databases">
        <title>Genome sequence of Pinibacter sp. MAH-24.</title>
        <authorList>
            <person name="Huq M.A."/>
        </authorList>
    </citation>
    <scope>NUCLEOTIDE SEQUENCE [LARGE SCALE GENOMIC DNA]</scope>
    <source>
        <strain evidence="1 2">MAH-24</strain>
    </source>
</reference>
<name>A0ABT6RAD2_9BACT</name>
<gene>
    <name evidence="1" type="ORF">QJ048_06970</name>
</gene>
<sequence length="389" mass="43792">MNQYAVLKQGLKVLFPVAFIVIFFNQPLHGQEKKDTCSNYSAIKRAITFNALLQVRYMASLTHNVDVTGKHFDPAVTKGVTNTFSLRRARFMVKAAVNDRFSTNFMFNFAEFSGNTANKVVENAFVKYSANKHFNIQAGQFRPFFGIEDLIPAELVRTLDYSNQYSLFAANGWQGFQLGVSVFGNISGDDKKFVKYYAGIYNGNNRNQPSDNDNTKNVYGRLETTLSEHFTLGANAASGSFGAGTGFAWGGDVTGKIDLCENKKWELLLTAEGKSGTNFNLFNAATTLKPQLSNCKMWGIYVFPLVRYNYNNARLRALEFSSRYEYLNENSILGDNPYQVITPNVSFVFADDMYATLQVGSNIEVFKHNVPLTTCYSQSLMYLQLQLRF</sequence>
<organism evidence="1 2">
    <name type="scientific">Pinibacter soli</name>
    <dbReference type="NCBI Taxonomy" id="3044211"/>
    <lineage>
        <taxon>Bacteria</taxon>
        <taxon>Pseudomonadati</taxon>
        <taxon>Bacteroidota</taxon>
        <taxon>Chitinophagia</taxon>
        <taxon>Chitinophagales</taxon>
        <taxon>Chitinophagaceae</taxon>
        <taxon>Pinibacter</taxon>
    </lineage>
</organism>